<proteinExistence type="predicted"/>
<keyword evidence="2" id="KW-0812">Transmembrane</keyword>
<evidence type="ECO:0000256" key="2">
    <source>
        <dbReference type="SAM" id="Phobius"/>
    </source>
</evidence>
<keyword evidence="1" id="KW-0175">Coiled coil</keyword>
<sequence length="112" mass="12906">TDPGTDTVKQNPHRLDPEAQMRWVPDIPIPKNIAEAEELEAKMQESRKAMREEMKLLGEEFNDALKKANEEVRITKEFLRRKGAQSARSRDKFVNRCAAAAIAFTMFLIFSR</sequence>
<evidence type="ECO:0000313" key="3">
    <source>
        <dbReference type="EMBL" id="TVU51804.1"/>
    </source>
</evidence>
<gene>
    <name evidence="3" type="ORF">EJB05_03249</name>
</gene>
<keyword evidence="2" id="KW-1133">Transmembrane helix</keyword>
<dbReference type="EMBL" id="RWGY01000002">
    <property type="protein sequence ID" value="TVU51804.1"/>
    <property type="molecule type" value="Genomic_DNA"/>
</dbReference>
<name>A0A5J9WZ25_9POAL</name>
<dbReference type="Gramene" id="TVU51804">
    <property type="protein sequence ID" value="TVU51804"/>
    <property type="gene ID" value="EJB05_03249"/>
</dbReference>
<reference evidence="3 4" key="1">
    <citation type="journal article" date="2019" name="Sci. Rep.">
        <title>A high-quality genome of Eragrostis curvula grass provides insights into Poaceae evolution and supports new strategies to enhance forage quality.</title>
        <authorList>
            <person name="Carballo J."/>
            <person name="Santos B.A.C.M."/>
            <person name="Zappacosta D."/>
            <person name="Garbus I."/>
            <person name="Selva J.P."/>
            <person name="Gallo C.A."/>
            <person name="Diaz A."/>
            <person name="Albertini E."/>
            <person name="Caccamo M."/>
            <person name="Echenique V."/>
        </authorList>
    </citation>
    <scope>NUCLEOTIDE SEQUENCE [LARGE SCALE GENOMIC DNA]</scope>
    <source>
        <strain evidence="4">cv. Victoria</strain>
        <tissue evidence="3">Leaf</tissue>
    </source>
</reference>
<protein>
    <submittedName>
        <fullName evidence="3">Uncharacterized protein</fullName>
    </submittedName>
</protein>
<keyword evidence="2" id="KW-0472">Membrane</keyword>
<feature type="coiled-coil region" evidence="1">
    <location>
        <begin position="33"/>
        <end position="82"/>
    </location>
</feature>
<evidence type="ECO:0000256" key="1">
    <source>
        <dbReference type="SAM" id="Coils"/>
    </source>
</evidence>
<comment type="caution">
    <text evidence="3">The sequence shown here is derived from an EMBL/GenBank/DDBJ whole genome shotgun (WGS) entry which is preliminary data.</text>
</comment>
<keyword evidence="4" id="KW-1185">Reference proteome</keyword>
<accession>A0A5J9WZ25</accession>
<dbReference type="Proteomes" id="UP000324897">
    <property type="component" value="Chromosome 6"/>
</dbReference>
<feature type="transmembrane region" description="Helical" evidence="2">
    <location>
        <begin position="93"/>
        <end position="110"/>
    </location>
</feature>
<feature type="non-terminal residue" evidence="3">
    <location>
        <position position="1"/>
    </location>
</feature>
<evidence type="ECO:0000313" key="4">
    <source>
        <dbReference type="Proteomes" id="UP000324897"/>
    </source>
</evidence>
<organism evidence="3 4">
    <name type="scientific">Eragrostis curvula</name>
    <name type="common">weeping love grass</name>
    <dbReference type="NCBI Taxonomy" id="38414"/>
    <lineage>
        <taxon>Eukaryota</taxon>
        <taxon>Viridiplantae</taxon>
        <taxon>Streptophyta</taxon>
        <taxon>Embryophyta</taxon>
        <taxon>Tracheophyta</taxon>
        <taxon>Spermatophyta</taxon>
        <taxon>Magnoliopsida</taxon>
        <taxon>Liliopsida</taxon>
        <taxon>Poales</taxon>
        <taxon>Poaceae</taxon>
        <taxon>PACMAD clade</taxon>
        <taxon>Chloridoideae</taxon>
        <taxon>Eragrostideae</taxon>
        <taxon>Eragrostidinae</taxon>
        <taxon>Eragrostis</taxon>
    </lineage>
</organism>
<dbReference type="AlphaFoldDB" id="A0A5J9WZ25"/>